<evidence type="ECO:0000313" key="3">
    <source>
        <dbReference type="Proteomes" id="UP000027604"/>
    </source>
</evidence>
<gene>
    <name evidence="2" type="ORF">GJA_1542</name>
</gene>
<dbReference type="RefSeq" id="WP_061301549.1">
    <property type="nucleotide sequence ID" value="NZ_BCTH01000009.1"/>
</dbReference>
<keyword evidence="1" id="KW-0732">Signal</keyword>
<proteinExistence type="predicted"/>
<dbReference type="STRING" id="1349767.GJA_1542"/>
<dbReference type="HOGENOM" id="CLU_1784275_0_0_4"/>
<dbReference type="AlphaFoldDB" id="W0V4I9"/>
<feature type="signal peptide" evidence="1">
    <location>
        <begin position="1"/>
        <end position="22"/>
    </location>
</feature>
<dbReference type="Proteomes" id="UP000027604">
    <property type="component" value="Chromosome I"/>
</dbReference>
<accession>W0V4I9</accession>
<dbReference type="eggNOG" id="ENOG503246B">
    <property type="taxonomic scope" value="Bacteria"/>
</dbReference>
<dbReference type="KEGG" id="jag:GJA_1542"/>
<protein>
    <recommendedName>
        <fullName evidence="4">Lipoprotein</fullName>
    </recommendedName>
</protein>
<feature type="chain" id="PRO_5004797545" description="Lipoprotein" evidence="1">
    <location>
        <begin position="23"/>
        <end position="145"/>
    </location>
</feature>
<evidence type="ECO:0000313" key="2">
    <source>
        <dbReference type="EMBL" id="CDG82187.1"/>
    </source>
</evidence>
<sequence length="145" mass="15816">MLLTLLLSAALASGASAAAAEAAPFPFDPAQLAGSWIDSVSTSPACEVDRARFRMQLSDDNKQLTMFSDRTWNTALGVTNRFSATVVAATRNTLTIRYHNEARRTKDGKLAEWELAIVAPGVFRWREADWMQGKVNSVVGIRCAP</sequence>
<dbReference type="EMBL" id="HG322949">
    <property type="protein sequence ID" value="CDG82187.1"/>
    <property type="molecule type" value="Genomic_DNA"/>
</dbReference>
<dbReference type="OrthoDB" id="8706147at2"/>
<evidence type="ECO:0000256" key="1">
    <source>
        <dbReference type="SAM" id="SignalP"/>
    </source>
</evidence>
<keyword evidence="3" id="KW-1185">Reference proteome</keyword>
<evidence type="ECO:0008006" key="4">
    <source>
        <dbReference type="Google" id="ProtNLM"/>
    </source>
</evidence>
<name>W0V4I9_9BURK</name>
<reference evidence="2 3" key="1">
    <citation type="journal article" date="2015" name="Genome Announc.">
        <title>Genome Sequence of Mushroom Soft-Rot Pathogen Janthinobacterium agaricidamnosum.</title>
        <authorList>
            <person name="Graupner K."/>
            <person name="Lackner G."/>
            <person name="Hertweck C."/>
        </authorList>
    </citation>
    <scope>NUCLEOTIDE SEQUENCE [LARGE SCALE GENOMIC DNA]</scope>
    <source>
        <strain evidence="3">NBRC 102515 / DSM 9628</strain>
    </source>
</reference>
<dbReference type="PATRIC" id="fig|1349767.4.peg.3230"/>
<organism evidence="2 3">
    <name type="scientific">Janthinobacterium agaricidamnosum NBRC 102515 = DSM 9628</name>
    <dbReference type="NCBI Taxonomy" id="1349767"/>
    <lineage>
        <taxon>Bacteria</taxon>
        <taxon>Pseudomonadati</taxon>
        <taxon>Pseudomonadota</taxon>
        <taxon>Betaproteobacteria</taxon>
        <taxon>Burkholderiales</taxon>
        <taxon>Oxalobacteraceae</taxon>
        <taxon>Janthinobacterium</taxon>
    </lineage>
</organism>